<dbReference type="InterPro" id="IPR024503">
    <property type="entry name" value="DUF3196"/>
</dbReference>
<dbReference type="EMBL" id="JAUSUR010000001">
    <property type="protein sequence ID" value="MDQ0359398.1"/>
    <property type="molecule type" value="Genomic_DNA"/>
</dbReference>
<evidence type="ECO:0008006" key="3">
    <source>
        <dbReference type="Google" id="ProtNLM"/>
    </source>
</evidence>
<organism evidence="1 2">
    <name type="scientific">Breznakia pachnodae</name>
    <dbReference type="NCBI Taxonomy" id="265178"/>
    <lineage>
        <taxon>Bacteria</taxon>
        <taxon>Bacillati</taxon>
        <taxon>Bacillota</taxon>
        <taxon>Erysipelotrichia</taxon>
        <taxon>Erysipelotrichales</taxon>
        <taxon>Erysipelotrichaceae</taxon>
        <taxon>Breznakia</taxon>
    </lineage>
</organism>
<comment type="caution">
    <text evidence="1">The sequence shown here is derived from an EMBL/GenBank/DDBJ whole genome shotgun (WGS) entry which is preliminary data.</text>
</comment>
<gene>
    <name evidence="1" type="ORF">J2S15_000129</name>
</gene>
<name>A0ABU0DXM7_9FIRM</name>
<accession>A0ABU0DXM7</accession>
<dbReference type="Proteomes" id="UP001230220">
    <property type="component" value="Unassembled WGS sequence"/>
</dbReference>
<reference evidence="1 2" key="1">
    <citation type="submission" date="2023-07" db="EMBL/GenBank/DDBJ databases">
        <title>Genomic Encyclopedia of Type Strains, Phase IV (KMG-IV): sequencing the most valuable type-strain genomes for metagenomic binning, comparative biology and taxonomic classification.</title>
        <authorList>
            <person name="Goeker M."/>
        </authorList>
    </citation>
    <scope>NUCLEOTIDE SEQUENCE [LARGE SCALE GENOMIC DNA]</scope>
    <source>
        <strain evidence="1 2">DSM 16784</strain>
    </source>
</reference>
<keyword evidence="2" id="KW-1185">Reference proteome</keyword>
<protein>
    <recommendedName>
        <fullName evidence="3">DUF3196 domain-containing protein</fullName>
    </recommendedName>
</protein>
<sequence length="241" mass="28869">MDYYDTLVDKVNTLMKEENYNEAYSILKEELNMPYIPYTHEETLQKMFLECKQELSIEKRATKYHQEDIETLLFGSVDEACMACEILKGSNIRNYLDVVETYLKKAPNYLIRTLLIETLMEQDVSDEIQLNYEGLMVEFKPTYVQRIQDRDETKLMVQKLSDYFENDNPTFYRMCVDSLMKELYLKLPFSVDEDELDYALYAIIEYVYKANGDEEAFKRFIHEKNLAMYKGYDLLLYKYEI</sequence>
<dbReference type="SUPFAM" id="SSF116965">
    <property type="entry name" value="Hypothetical protein MPN330"/>
    <property type="match status" value="1"/>
</dbReference>
<evidence type="ECO:0000313" key="1">
    <source>
        <dbReference type="EMBL" id="MDQ0359398.1"/>
    </source>
</evidence>
<evidence type="ECO:0000313" key="2">
    <source>
        <dbReference type="Proteomes" id="UP001230220"/>
    </source>
</evidence>
<dbReference type="Pfam" id="PF11428">
    <property type="entry name" value="DUF3196"/>
    <property type="match status" value="1"/>
</dbReference>
<dbReference type="RefSeq" id="WP_307404475.1">
    <property type="nucleotide sequence ID" value="NZ_JAUSUR010000001.1"/>
</dbReference>
<proteinExistence type="predicted"/>